<reference evidence="4" key="1">
    <citation type="journal article" date="2023" name="Access Microbiol">
        <title>De-novo genome assembly for Akanthomyces muscarius, a biocontrol agent of insect agricultural pests.</title>
        <authorList>
            <person name="Erdos Z."/>
            <person name="Studholme D.J."/>
            <person name="Raymond B."/>
            <person name="Sharma M."/>
        </authorList>
    </citation>
    <scope>NUCLEOTIDE SEQUENCE</scope>
    <source>
        <strain evidence="4">Ve6</strain>
    </source>
</reference>
<sequence length="309" mass="32904">MSRNPAGLVLTLLLAVAQLACASSGDDATSPQVGEMSIVFPQNDTYAVVSPFPVIFGYQNAPALLSYNSELSWSVQCAQGALYGSDTVNGYKYADVPSGAYYILNSTKTLQDALPSGSKDPKGPYANWHGTEDTCSLSWEFHYWTVCSKQPNDATLIQSGVGKRSGKMYFTVRVGAKLPRDAIRDYQGCALKGTAEKVANSSTACPDLLTQPEAQPCNLDVRAAASSLAGAAVSPTTTFTGTPTSTTAEATTKTTSSTDPHECSDAYLVQTSFPRWRTGFVPQIASKPSPHLEEVTTQAIGLCHSNFLR</sequence>
<dbReference type="Pfam" id="PF23584">
    <property type="entry name" value="DUF7136"/>
    <property type="match status" value="1"/>
</dbReference>
<feature type="region of interest" description="Disordered" evidence="1">
    <location>
        <begin position="234"/>
        <end position="261"/>
    </location>
</feature>
<keyword evidence="2" id="KW-0732">Signal</keyword>
<dbReference type="InterPro" id="IPR055560">
    <property type="entry name" value="DUF7136"/>
</dbReference>
<feature type="domain" description="DUF7136" evidence="3">
    <location>
        <begin position="29"/>
        <end position="237"/>
    </location>
</feature>
<comment type="caution">
    <text evidence="4">The sequence shown here is derived from an EMBL/GenBank/DDBJ whole genome shotgun (WGS) entry which is preliminary data.</text>
</comment>
<dbReference type="KEGG" id="amus:LMH87_001349"/>
<dbReference type="AlphaFoldDB" id="A0A9W8QI28"/>
<dbReference type="GeneID" id="80888508"/>
<name>A0A9W8QI28_AKAMU</name>
<feature type="chain" id="PRO_5040968159" description="DUF7136 domain-containing protein" evidence="2">
    <location>
        <begin position="23"/>
        <end position="309"/>
    </location>
</feature>
<dbReference type="Proteomes" id="UP001144673">
    <property type="component" value="Chromosome 6"/>
</dbReference>
<evidence type="ECO:0000313" key="4">
    <source>
        <dbReference type="EMBL" id="KAJ4156136.1"/>
    </source>
</evidence>
<evidence type="ECO:0000256" key="2">
    <source>
        <dbReference type="SAM" id="SignalP"/>
    </source>
</evidence>
<organism evidence="4 5">
    <name type="scientific">Akanthomyces muscarius</name>
    <name type="common">Entomopathogenic fungus</name>
    <name type="synonym">Lecanicillium muscarium</name>
    <dbReference type="NCBI Taxonomy" id="2231603"/>
    <lineage>
        <taxon>Eukaryota</taxon>
        <taxon>Fungi</taxon>
        <taxon>Dikarya</taxon>
        <taxon>Ascomycota</taxon>
        <taxon>Pezizomycotina</taxon>
        <taxon>Sordariomycetes</taxon>
        <taxon>Hypocreomycetidae</taxon>
        <taxon>Hypocreales</taxon>
        <taxon>Cordycipitaceae</taxon>
        <taxon>Akanthomyces</taxon>
    </lineage>
</organism>
<gene>
    <name evidence="4" type="ORF">LMH87_001349</name>
</gene>
<accession>A0A9W8QI28</accession>
<dbReference type="RefSeq" id="XP_056056260.1">
    <property type="nucleotide sequence ID" value="XM_056199411.1"/>
</dbReference>
<evidence type="ECO:0000313" key="5">
    <source>
        <dbReference type="Proteomes" id="UP001144673"/>
    </source>
</evidence>
<dbReference type="EMBL" id="JAJHUN010000007">
    <property type="protein sequence ID" value="KAJ4156136.1"/>
    <property type="molecule type" value="Genomic_DNA"/>
</dbReference>
<proteinExistence type="predicted"/>
<keyword evidence="5" id="KW-1185">Reference proteome</keyword>
<evidence type="ECO:0000256" key="1">
    <source>
        <dbReference type="SAM" id="MobiDB-lite"/>
    </source>
</evidence>
<feature type="signal peptide" evidence="2">
    <location>
        <begin position="1"/>
        <end position="22"/>
    </location>
</feature>
<protein>
    <recommendedName>
        <fullName evidence="3">DUF7136 domain-containing protein</fullName>
    </recommendedName>
</protein>
<evidence type="ECO:0000259" key="3">
    <source>
        <dbReference type="Pfam" id="PF23584"/>
    </source>
</evidence>
<feature type="compositionally biased region" description="Low complexity" evidence="1">
    <location>
        <begin position="234"/>
        <end position="258"/>
    </location>
</feature>